<dbReference type="RefSeq" id="WP_186638281.1">
    <property type="nucleotide sequence ID" value="NZ_JACOAF010000030.1"/>
</dbReference>
<dbReference type="Proteomes" id="UP000659698">
    <property type="component" value="Unassembled WGS sequence"/>
</dbReference>
<name>A0ABR6VV31_9BACT</name>
<accession>A0ABR6VV31</accession>
<comment type="caution">
    <text evidence="1">The sequence shown here is derived from an EMBL/GenBank/DDBJ whole genome shotgun (WGS) entry which is preliminary data.</text>
</comment>
<organism evidence="1 2">
    <name type="scientific">Rufibacter sediminis</name>
    <dbReference type="NCBI Taxonomy" id="2762756"/>
    <lineage>
        <taxon>Bacteria</taxon>
        <taxon>Pseudomonadati</taxon>
        <taxon>Bacteroidota</taxon>
        <taxon>Cytophagia</taxon>
        <taxon>Cytophagales</taxon>
        <taxon>Hymenobacteraceae</taxon>
        <taxon>Rufibacter</taxon>
    </lineage>
</organism>
<protein>
    <submittedName>
        <fullName evidence="1">DUF4238 domain-containing protein</fullName>
    </submittedName>
</protein>
<dbReference type="EMBL" id="JACOAF010000030">
    <property type="protein sequence ID" value="MBC3540471.1"/>
    <property type="molecule type" value="Genomic_DNA"/>
</dbReference>
<gene>
    <name evidence="1" type="ORF">H7U12_12335</name>
</gene>
<reference evidence="1 2" key="1">
    <citation type="journal article" date="2019" name="Int. J. Syst. Evol. Microbiol.">
        <title>Rufibacter sediminis sp. nov., isolated from freshwater lake sediment.</title>
        <authorList>
            <person name="Qu J.H."/>
            <person name="Zhang L.J."/>
            <person name="Fu Y.H."/>
            <person name="Li H.F."/>
        </authorList>
    </citation>
    <scope>NUCLEOTIDE SEQUENCE [LARGE SCALE GENOMIC DNA]</scope>
    <source>
        <strain evidence="1 2">H-1</strain>
    </source>
</reference>
<evidence type="ECO:0000313" key="1">
    <source>
        <dbReference type="EMBL" id="MBC3540471.1"/>
    </source>
</evidence>
<sequence length="292" mass="34297">MAQSQRHHYIPQFLIKGFVGEDKKVAVYNIEKKKLEPYRKSPSQVFFEWNRNSFDINGEVTDFIEGSYQFSESIFAPVYRKILEQPGPIVIDTYELLQLILFIGELHWRVPDRDEEMETFMQHATKKDLLISIRNKKNGEEAPQDIYDRLMKEPAFRQGSKIIKSIHDYLKADIISSIDNWKIYYSSNNIQLHLLSDNPLIIRDIKESNIYKNELIFPLSKGKTVFHTNGRTVKVLPPEHRLSIDLLIFLQAKKMVCGPNSEYLNHIAHLAELYKSDNHVQLLKEQIFKVFE</sequence>
<dbReference type="Pfam" id="PF14022">
    <property type="entry name" value="DUF4238"/>
    <property type="match status" value="1"/>
</dbReference>
<proteinExistence type="predicted"/>
<dbReference type="InterPro" id="IPR025332">
    <property type="entry name" value="DUF4238"/>
</dbReference>
<keyword evidence="2" id="KW-1185">Reference proteome</keyword>
<evidence type="ECO:0000313" key="2">
    <source>
        <dbReference type="Proteomes" id="UP000659698"/>
    </source>
</evidence>